<dbReference type="GO" id="GO:0016491">
    <property type="term" value="F:oxidoreductase activity"/>
    <property type="evidence" value="ECO:0007669"/>
    <property type="project" value="InterPro"/>
</dbReference>
<comment type="caution">
    <text evidence="5">The sequence shown here is derived from an EMBL/GenBank/DDBJ whole genome shotgun (WGS) entry which is preliminary data.</text>
</comment>
<dbReference type="InterPro" id="IPR012349">
    <property type="entry name" value="Split_barrel_FMN-bd"/>
</dbReference>
<feature type="region of interest" description="Disordered" evidence="4">
    <location>
        <begin position="1"/>
        <end position="20"/>
    </location>
</feature>
<dbReference type="EMBL" id="BMGP01000005">
    <property type="protein sequence ID" value="GGF33085.1"/>
    <property type="molecule type" value="Genomic_DNA"/>
</dbReference>
<dbReference type="AlphaFoldDB" id="A0A917B9J6"/>
<dbReference type="NCBIfam" id="TIGR00026">
    <property type="entry name" value="hi_GC_TIGR00026"/>
    <property type="match status" value="1"/>
</dbReference>
<dbReference type="InterPro" id="IPR004378">
    <property type="entry name" value="F420H2_quin_Rdtase"/>
</dbReference>
<dbReference type="PANTHER" id="PTHR39428:SF1">
    <property type="entry name" value="F420H(2)-DEPENDENT QUINONE REDUCTASE RV1261C"/>
    <property type="match status" value="1"/>
</dbReference>
<sequence length="458" mass="49617">MLGGMQTEGDAVEGSEGVDGERMLVFGNPAPDEFYVDQPERRGSLRRILVVSNHVPPELLEALDLLQRGDEQIEVEYLGAVSGRETVQKIAEPSDFDGFDAVVTIGKTVQYALVRGVPVFCYDRFGGPGWLSAENFAEARAANFSGRGFGSLTSAEIVEALTRGFAGAAECALALHARYAREFLLSEALDRLGRSGQGIHSARAISDDQLAAYLVNQKVMNGLVNTVEARTQTNAFLEGQVRVETARVQSLTEQNEVAASQLDASASQNAELEQQLAETTAELASRAAENEQLAARLPRARLGRLARRLWPWRRHRPTLESIMSNFNDQIIAEFRANNGTVTTAGFGSSLVLLHSLGVKSGIERVTPVMSIARPDGTWLIAASKAGAPENPAWYANLKAKPETSIETGSDTVPVVAEELTDPEYDAGWAEFTSRAPGFADYQVKAGSRRIPVIKLSPR</sequence>
<evidence type="ECO:0000256" key="3">
    <source>
        <dbReference type="SAM" id="Coils"/>
    </source>
</evidence>
<keyword evidence="3" id="KW-0175">Coiled coil</keyword>
<name>A0A917B9J6_9MICO</name>
<evidence type="ECO:0000256" key="4">
    <source>
        <dbReference type="SAM" id="MobiDB-lite"/>
    </source>
</evidence>
<dbReference type="Pfam" id="PF04075">
    <property type="entry name" value="F420H2_quin_red"/>
    <property type="match status" value="1"/>
</dbReference>
<organism evidence="5 6">
    <name type="scientific">Subtercola lobariae</name>
    <dbReference type="NCBI Taxonomy" id="1588641"/>
    <lineage>
        <taxon>Bacteria</taxon>
        <taxon>Bacillati</taxon>
        <taxon>Actinomycetota</taxon>
        <taxon>Actinomycetes</taxon>
        <taxon>Micrococcales</taxon>
        <taxon>Microbacteriaceae</taxon>
        <taxon>Subtercola</taxon>
    </lineage>
</organism>
<evidence type="ECO:0000313" key="6">
    <source>
        <dbReference type="Proteomes" id="UP000598775"/>
    </source>
</evidence>
<gene>
    <name evidence="5" type="ORF">GCM10011399_27740</name>
</gene>
<dbReference type="PANTHER" id="PTHR39428">
    <property type="entry name" value="F420H(2)-DEPENDENT QUINONE REDUCTASE RV1261C"/>
    <property type="match status" value="1"/>
</dbReference>
<dbReference type="Gene3D" id="2.30.110.10">
    <property type="entry name" value="Electron Transport, Fmn-binding Protein, Chain A"/>
    <property type="match status" value="1"/>
</dbReference>
<reference evidence="5 6" key="1">
    <citation type="journal article" date="2014" name="Int. J. Syst. Evol. Microbiol.">
        <title>Complete genome sequence of Corynebacterium casei LMG S-19264T (=DSM 44701T), isolated from a smear-ripened cheese.</title>
        <authorList>
            <consortium name="US DOE Joint Genome Institute (JGI-PGF)"/>
            <person name="Walter F."/>
            <person name="Albersmeier A."/>
            <person name="Kalinowski J."/>
            <person name="Ruckert C."/>
        </authorList>
    </citation>
    <scope>NUCLEOTIDE SEQUENCE [LARGE SCALE GENOMIC DNA]</scope>
    <source>
        <strain evidence="5 6">CGMCC 1.12976</strain>
    </source>
</reference>
<protein>
    <recommendedName>
        <fullName evidence="7">Nitroreductase family deazaflavin-dependent oxidoreductase</fullName>
    </recommendedName>
</protein>
<dbReference type="GO" id="GO:0005886">
    <property type="term" value="C:plasma membrane"/>
    <property type="evidence" value="ECO:0007669"/>
    <property type="project" value="TreeGrafter"/>
</dbReference>
<evidence type="ECO:0000256" key="1">
    <source>
        <dbReference type="ARBA" id="ARBA00008710"/>
    </source>
</evidence>
<accession>A0A917B9J6</accession>
<comment type="similarity">
    <text evidence="1">Belongs to the F420H(2)-dependent quinone reductase family.</text>
</comment>
<proteinExistence type="inferred from homology"/>
<evidence type="ECO:0000313" key="5">
    <source>
        <dbReference type="EMBL" id="GGF33085.1"/>
    </source>
</evidence>
<evidence type="ECO:0000256" key="2">
    <source>
        <dbReference type="ARBA" id="ARBA00049106"/>
    </source>
</evidence>
<comment type="catalytic activity">
    <reaction evidence="2">
        <text>oxidized coenzyme F420-(gamma-L-Glu)(n) + a quinol + H(+) = reduced coenzyme F420-(gamma-L-Glu)(n) + a quinone</text>
        <dbReference type="Rhea" id="RHEA:39663"/>
        <dbReference type="Rhea" id="RHEA-COMP:12939"/>
        <dbReference type="Rhea" id="RHEA-COMP:14378"/>
        <dbReference type="ChEBI" id="CHEBI:15378"/>
        <dbReference type="ChEBI" id="CHEBI:24646"/>
        <dbReference type="ChEBI" id="CHEBI:132124"/>
        <dbReference type="ChEBI" id="CHEBI:133980"/>
        <dbReference type="ChEBI" id="CHEBI:139511"/>
    </reaction>
</comment>
<dbReference type="Proteomes" id="UP000598775">
    <property type="component" value="Unassembled WGS sequence"/>
</dbReference>
<feature type="coiled-coil region" evidence="3">
    <location>
        <begin position="255"/>
        <end position="289"/>
    </location>
</feature>
<keyword evidence="6" id="KW-1185">Reference proteome</keyword>
<dbReference type="GO" id="GO:0070967">
    <property type="term" value="F:coenzyme F420 binding"/>
    <property type="evidence" value="ECO:0007669"/>
    <property type="project" value="TreeGrafter"/>
</dbReference>
<evidence type="ECO:0008006" key="7">
    <source>
        <dbReference type="Google" id="ProtNLM"/>
    </source>
</evidence>